<dbReference type="GO" id="GO:0042597">
    <property type="term" value="C:periplasmic space"/>
    <property type="evidence" value="ECO:0007669"/>
    <property type="project" value="UniProtKB-SubCell"/>
</dbReference>
<dbReference type="Pfam" id="PF13144">
    <property type="entry name" value="ChapFlgA"/>
    <property type="match status" value="1"/>
</dbReference>
<evidence type="ECO:0000256" key="2">
    <source>
        <dbReference type="ARBA" id="ARBA00022729"/>
    </source>
</evidence>
<reference evidence="6" key="1">
    <citation type="submission" date="2016-11" db="EMBL/GenBank/DDBJ databases">
        <authorList>
            <person name="Varghese N."/>
            <person name="Submissions S."/>
        </authorList>
    </citation>
    <scope>NUCLEOTIDE SEQUENCE [LARGE SCALE GENOMIC DNA]</scope>
    <source>
        <strain evidence="6">DSM 9756</strain>
    </source>
</reference>
<keyword evidence="5" id="KW-0282">Flagellum</keyword>
<evidence type="ECO:0000313" key="6">
    <source>
        <dbReference type="Proteomes" id="UP000184076"/>
    </source>
</evidence>
<dbReference type="AlphaFoldDB" id="A0A1M4UYP6"/>
<keyword evidence="5" id="KW-0969">Cilium</keyword>
<dbReference type="Proteomes" id="UP000184076">
    <property type="component" value="Unassembled WGS sequence"/>
</dbReference>
<dbReference type="STRING" id="1121391.SAMN02745206_00596"/>
<proteinExistence type="predicted"/>
<keyword evidence="3" id="KW-0574">Periplasm</keyword>
<dbReference type="GO" id="GO:0044780">
    <property type="term" value="P:bacterial-type flagellum assembly"/>
    <property type="evidence" value="ECO:0007669"/>
    <property type="project" value="InterPro"/>
</dbReference>
<sequence>MGCGRAVAVLGILIWAWGLCGSASGVVPGRCPTEIHFREVVEVTDETITLADLVAGADTLPSSWLAYFRSIELGPTPPLGTERFIRSENLRAYMVSLLRSQGVDPESTLLVMPDRLTIKRAATLVEARQIEDIVTSYILEHAPWDRGEMEIRDITFSGLPMLPAGTLTHQVQAQPGESFLGHVNLSIHFYLEGKKVRTLKAAARVALRKQVFHAARPLKRGEIIRPDDIEAREIEITDPSRTYVFEASQAVGKRLVTHLSMGEPLDQSCLDKPLLVRRGKTVTIVYRMPGIKLTAKGKAKEEGGYGDWIRIVNLDSDKVVKGQVLDGQTVLVVR</sequence>
<dbReference type="Gene3D" id="3.90.1210.10">
    <property type="entry name" value="Antifreeze-like/N-acetylneuraminic acid synthase C-terminal domain"/>
    <property type="match status" value="1"/>
</dbReference>
<dbReference type="SMART" id="SM00858">
    <property type="entry name" value="SAF"/>
    <property type="match status" value="1"/>
</dbReference>
<dbReference type="PANTHER" id="PTHR36307">
    <property type="entry name" value="FLAGELLA BASAL BODY P-RING FORMATION PROTEIN FLGA"/>
    <property type="match status" value="1"/>
</dbReference>
<gene>
    <name evidence="5" type="ORF">SAMN02745206_00596</name>
</gene>
<name>A0A1M4UYP6_9BACT</name>
<accession>A0A1M4UYP6</accession>
<evidence type="ECO:0000256" key="1">
    <source>
        <dbReference type="ARBA" id="ARBA00004418"/>
    </source>
</evidence>
<comment type="subcellular location">
    <subcellularLocation>
        <location evidence="1">Periplasm</location>
    </subcellularLocation>
</comment>
<dbReference type="Gene3D" id="2.30.30.760">
    <property type="match status" value="1"/>
</dbReference>
<evidence type="ECO:0000313" key="5">
    <source>
        <dbReference type="EMBL" id="SHE61770.1"/>
    </source>
</evidence>
<evidence type="ECO:0000259" key="4">
    <source>
        <dbReference type="SMART" id="SM00858"/>
    </source>
</evidence>
<feature type="domain" description="SAF" evidence="4">
    <location>
        <begin position="209"/>
        <end position="271"/>
    </location>
</feature>
<dbReference type="PANTHER" id="PTHR36307:SF1">
    <property type="entry name" value="FLAGELLA BASAL BODY P-RING FORMATION PROTEIN FLGA"/>
    <property type="match status" value="1"/>
</dbReference>
<dbReference type="InterPro" id="IPR039246">
    <property type="entry name" value="Flagellar_FlgA"/>
</dbReference>
<keyword evidence="6" id="KW-1185">Reference proteome</keyword>
<dbReference type="CDD" id="cd11614">
    <property type="entry name" value="SAF_CpaB_FlgA_like"/>
    <property type="match status" value="1"/>
</dbReference>
<dbReference type="InterPro" id="IPR017585">
    <property type="entry name" value="SAF_FlgA"/>
</dbReference>
<keyword evidence="5" id="KW-0966">Cell projection</keyword>
<evidence type="ECO:0000256" key="3">
    <source>
        <dbReference type="ARBA" id="ARBA00022764"/>
    </source>
</evidence>
<dbReference type="NCBIfam" id="TIGR03170">
    <property type="entry name" value="flgA_cterm"/>
    <property type="match status" value="1"/>
</dbReference>
<protein>
    <submittedName>
        <fullName evidence="5">Flagella basal body P-ring formation protein FlgA</fullName>
    </submittedName>
</protein>
<dbReference type="EMBL" id="FQVB01000005">
    <property type="protein sequence ID" value="SHE61770.1"/>
    <property type="molecule type" value="Genomic_DNA"/>
</dbReference>
<dbReference type="InterPro" id="IPR013974">
    <property type="entry name" value="SAF"/>
</dbReference>
<keyword evidence="2" id="KW-0732">Signal</keyword>
<organism evidence="5 6">
    <name type="scientific">Desulfacinum infernum DSM 9756</name>
    <dbReference type="NCBI Taxonomy" id="1121391"/>
    <lineage>
        <taxon>Bacteria</taxon>
        <taxon>Pseudomonadati</taxon>
        <taxon>Thermodesulfobacteriota</taxon>
        <taxon>Syntrophobacteria</taxon>
        <taxon>Syntrophobacterales</taxon>
        <taxon>Syntrophobacteraceae</taxon>
        <taxon>Desulfacinum</taxon>
    </lineage>
</organism>